<keyword evidence="8" id="KW-0418">Kinase</keyword>
<keyword evidence="6" id="KW-0808">Transferase</keyword>
<dbReference type="CDD" id="cd00082">
    <property type="entry name" value="HisKA"/>
    <property type="match status" value="1"/>
</dbReference>
<dbReference type="SUPFAM" id="SSF52172">
    <property type="entry name" value="CheY-like"/>
    <property type="match status" value="1"/>
</dbReference>
<evidence type="ECO:0000256" key="1">
    <source>
        <dbReference type="ARBA" id="ARBA00000085"/>
    </source>
</evidence>
<gene>
    <name evidence="18" type="ORF">IAG43_23710</name>
</gene>
<dbReference type="InterPro" id="IPR036097">
    <property type="entry name" value="HisK_dim/P_sf"/>
</dbReference>
<feature type="region of interest" description="Disordered" evidence="14">
    <location>
        <begin position="2252"/>
        <end position="2289"/>
    </location>
</feature>
<proteinExistence type="inferred from homology"/>
<dbReference type="Proteomes" id="UP000516230">
    <property type="component" value="Chromosome"/>
</dbReference>
<dbReference type="PROSITE" id="PS50110">
    <property type="entry name" value="RESPONSE_REGULATORY"/>
    <property type="match status" value="1"/>
</dbReference>
<evidence type="ECO:0000256" key="6">
    <source>
        <dbReference type="ARBA" id="ARBA00022679"/>
    </source>
</evidence>
<feature type="modified residue" description="4-aspartylphosphate" evidence="12">
    <location>
        <position position="2381"/>
    </location>
</feature>
<keyword evidence="9" id="KW-0472">Membrane</keyword>
<feature type="domain" description="HAMP" evidence="17">
    <location>
        <begin position="315"/>
        <end position="367"/>
    </location>
</feature>
<dbReference type="CDD" id="cd16922">
    <property type="entry name" value="HATPase_EvgS-ArcB-TorS-like"/>
    <property type="match status" value="1"/>
</dbReference>
<evidence type="ECO:0000313" key="18">
    <source>
        <dbReference type="EMBL" id="QNP65636.1"/>
    </source>
</evidence>
<dbReference type="Pfam" id="PF00672">
    <property type="entry name" value="HAMP"/>
    <property type="match status" value="18"/>
</dbReference>
<evidence type="ECO:0000256" key="11">
    <source>
        <dbReference type="ARBA" id="ARBA00074306"/>
    </source>
</evidence>
<feature type="domain" description="HAMP" evidence="17">
    <location>
        <begin position="1143"/>
        <end position="1195"/>
    </location>
</feature>
<dbReference type="InterPro" id="IPR036890">
    <property type="entry name" value="HATPase_C_sf"/>
</dbReference>
<dbReference type="InterPro" id="IPR003661">
    <property type="entry name" value="HisK_dim/P_dom"/>
</dbReference>
<dbReference type="CDD" id="cd17546">
    <property type="entry name" value="REC_hyHK_CKI1_RcsC-like"/>
    <property type="match status" value="1"/>
</dbReference>
<dbReference type="SUPFAM" id="SSF55781">
    <property type="entry name" value="GAF domain-like"/>
    <property type="match status" value="1"/>
</dbReference>
<evidence type="ECO:0000313" key="19">
    <source>
        <dbReference type="Proteomes" id="UP000516230"/>
    </source>
</evidence>
<dbReference type="Gene3D" id="3.40.50.2300">
    <property type="match status" value="1"/>
</dbReference>
<evidence type="ECO:0000256" key="8">
    <source>
        <dbReference type="ARBA" id="ARBA00022777"/>
    </source>
</evidence>
<feature type="domain" description="HAMP" evidence="17">
    <location>
        <begin position="1235"/>
        <end position="1287"/>
    </location>
</feature>
<evidence type="ECO:0000256" key="12">
    <source>
        <dbReference type="PROSITE-ProRule" id="PRU00169"/>
    </source>
</evidence>
<dbReference type="PANTHER" id="PTHR45339">
    <property type="entry name" value="HYBRID SIGNAL TRANSDUCTION HISTIDINE KINASE J"/>
    <property type="match status" value="1"/>
</dbReference>
<feature type="domain" description="HAMP" evidence="17">
    <location>
        <begin position="1327"/>
        <end position="1379"/>
    </location>
</feature>
<comment type="similarity">
    <text evidence="3">In the N-terminal section; belongs to the phytochrome family.</text>
</comment>
<dbReference type="GO" id="GO:0000155">
    <property type="term" value="F:phosphorelay sensor kinase activity"/>
    <property type="evidence" value="ECO:0007669"/>
    <property type="project" value="InterPro"/>
</dbReference>
<accession>A0A7H0HYM0</accession>
<evidence type="ECO:0000256" key="3">
    <source>
        <dbReference type="ARBA" id="ARBA00006402"/>
    </source>
</evidence>
<feature type="domain" description="HAMP" evidence="17">
    <location>
        <begin position="29"/>
        <end position="78"/>
    </location>
</feature>
<evidence type="ECO:0000259" key="15">
    <source>
        <dbReference type="PROSITE" id="PS50109"/>
    </source>
</evidence>
<keyword evidence="19" id="KW-1185">Reference proteome</keyword>
<dbReference type="EMBL" id="CP060825">
    <property type="protein sequence ID" value="QNP65636.1"/>
    <property type="molecule type" value="Genomic_DNA"/>
</dbReference>
<name>A0A7H0HYM0_9ACTN</name>
<comment type="catalytic activity">
    <reaction evidence="1">
        <text>ATP + protein L-histidine = ADP + protein N-phospho-L-histidine.</text>
        <dbReference type="EC" id="2.7.13.3"/>
    </reaction>
</comment>
<dbReference type="Pfam" id="PF00512">
    <property type="entry name" value="HisKA"/>
    <property type="match status" value="1"/>
</dbReference>
<feature type="domain" description="Response regulatory" evidence="16">
    <location>
        <begin position="2331"/>
        <end position="2448"/>
    </location>
</feature>
<feature type="domain" description="HAMP" evidence="17">
    <location>
        <begin position="407"/>
        <end position="459"/>
    </location>
</feature>
<dbReference type="InterPro" id="IPR011006">
    <property type="entry name" value="CheY-like_superfamily"/>
</dbReference>
<keyword evidence="10" id="KW-0902">Two-component regulatory system</keyword>
<dbReference type="SUPFAM" id="SSF55874">
    <property type="entry name" value="ATPase domain of HSP90 chaperone/DNA topoisomerase II/histidine kinase"/>
    <property type="match status" value="1"/>
</dbReference>
<dbReference type="SMART" id="SM00448">
    <property type="entry name" value="REC"/>
    <property type="match status" value="1"/>
</dbReference>
<feature type="domain" description="HAMP" evidence="17">
    <location>
        <begin position="118"/>
        <end position="183"/>
    </location>
</feature>
<dbReference type="InterPro" id="IPR003660">
    <property type="entry name" value="HAMP_dom"/>
</dbReference>
<feature type="domain" description="HAMP" evidence="17">
    <location>
        <begin position="1051"/>
        <end position="1103"/>
    </location>
</feature>
<dbReference type="PROSITE" id="PS50109">
    <property type="entry name" value="HIS_KIN"/>
    <property type="match status" value="1"/>
</dbReference>
<dbReference type="InterPro" id="IPR001789">
    <property type="entry name" value="Sig_transdc_resp-reg_receiver"/>
</dbReference>
<keyword evidence="5 12" id="KW-0597">Phosphoprotein</keyword>
<dbReference type="Gene3D" id="1.10.8.500">
    <property type="entry name" value="HAMP domain in histidine kinase"/>
    <property type="match status" value="2"/>
</dbReference>
<dbReference type="Gene3D" id="3.30.565.10">
    <property type="entry name" value="Histidine kinase-like ATPase, C-terminal domain"/>
    <property type="match status" value="1"/>
</dbReference>
<dbReference type="SMART" id="SM00388">
    <property type="entry name" value="HisKA"/>
    <property type="match status" value="1"/>
</dbReference>
<dbReference type="SMART" id="SM00065">
    <property type="entry name" value="GAF"/>
    <property type="match status" value="1"/>
</dbReference>
<dbReference type="CDD" id="cd06225">
    <property type="entry name" value="HAMP"/>
    <property type="match status" value="17"/>
</dbReference>
<dbReference type="Gene3D" id="1.10.287.130">
    <property type="match status" value="1"/>
</dbReference>
<dbReference type="Pfam" id="PF02518">
    <property type="entry name" value="HATPase_c"/>
    <property type="match status" value="1"/>
</dbReference>
<feature type="domain" description="HAMP" evidence="17">
    <location>
        <begin position="591"/>
        <end position="643"/>
    </location>
</feature>
<dbReference type="Gene3D" id="3.30.450.40">
    <property type="match status" value="1"/>
</dbReference>
<dbReference type="PANTHER" id="PTHR45339:SF1">
    <property type="entry name" value="HYBRID SIGNAL TRANSDUCTION HISTIDINE KINASE J"/>
    <property type="match status" value="1"/>
</dbReference>
<evidence type="ECO:0000259" key="17">
    <source>
        <dbReference type="PROSITE" id="PS50885"/>
    </source>
</evidence>
<evidence type="ECO:0000256" key="10">
    <source>
        <dbReference type="ARBA" id="ARBA00023012"/>
    </source>
</evidence>
<feature type="domain" description="HAMP" evidence="17">
    <location>
        <begin position="1511"/>
        <end position="1563"/>
    </location>
</feature>
<feature type="domain" description="HAMP" evidence="17">
    <location>
        <begin position="867"/>
        <end position="919"/>
    </location>
</feature>
<feature type="domain" description="HAMP" evidence="17">
    <location>
        <begin position="1419"/>
        <end position="1471"/>
    </location>
</feature>
<evidence type="ECO:0000256" key="5">
    <source>
        <dbReference type="ARBA" id="ARBA00022553"/>
    </source>
</evidence>
<feature type="region of interest" description="Disordered" evidence="14">
    <location>
        <begin position="1"/>
        <end position="26"/>
    </location>
</feature>
<evidence type="ECO:0000256" key="4">
    <source>
        <dbReference type="ARBA" id="ARBA00012438"/>
    </source>
</evidence>
<dbReference type="Pfam" id="PF00072">
    <property type="entry name" value="Response_reg"/>
    <property type="match status" value="1"/>
</dbReference>
<feature type="domain" description="HAMP" evidence="17">
    <location>
        <begin position="1695"/>
        <end position="1747"/>
    </location>
</feature>
<keyword evidence="9" id="KW-1133">Transmembrane helix</keyword>
<dbReference type="EC" id="2.7.13.3" evidence="4"/>
<dbReference type="SMART" id="SM00304">
    <property type="entry name" value="HAMP"/>
    <property type="match status" value="19"/>
</dbReference>
<comment type="subcellular location">
    <subcellularLocation>
        <location evidence="2">Cell membrane</location>
    </subcellularLocation>
</comment>
<feature type="domain" description="HAMP" evidence="17">
    <location>
        <begin position="223"/>
        <end position="275"/>
    </location>
</feature>
<dbReference type="SUPFAM" id="SSF58104">
    <property type="entry name" value="Methyl-accepting chemotaxis protein (MCP) signaling domain"/>
    <property type="match status" value="10"/>
</dbReference>
<evidence type="ECO:0000256" key="9">
    <source>
        <dbReference type="ARBA" id="ARBA00022989"/>
    </source>
</evidence>
<dbReference type="KEGG" id="sgj:IAG43_23710"/>
<dbReference type="InterPro" id="IPR005467">
    <property type="entry name" value="His_kinase_dom"/>
</dbReference>
<keyword evidence="13" id="KW-0175">Coiled coil</keyword>
<feature type="domain" description="HAMP" evidence="17">
    <location>
        <begin position="499"/>
        <end position="551"/>
    </location>
</feature>
<organism evidence="18 19">
    <name type="scientific">Streptomyces genisteinicus</name>
    <dbReference type="NCBI Taxonomy" id="2768068"/>
    <lineage>
        <taxon>Bacteria</taxon>
        <taxon>Bacillati</taxon>
        <taxon>Actinomycetota</taxon>
        <taxon>Actinomycetes</taxon>
        <taxon>Kitasatosporales</taxon>
        <taxon>Streptomycetaceae</taxon>
        <taxon>Streptomyces</taxon>
    </lineage>
</organism>
<evidence type="ECO:0000256" key="2">
    <source>
        <dbReference type="ARBA" id="ARBA00004236"/>
    </source>
</evidence>
<dbReference type="FunFam" id="1.20.120.1530:FF:000002">
    <property type="entry name" value="Two-component osmosensing histidine kinase"/>
    <property type="match status" value="11"/>
</dbReference>
<feature type="domain" description="HAMP" evidence="17">
    <location>
        <begin position="1603"/>
        <end position="1655"/>
    </location>
</feature>
<dbReference type="Gene3D" id="1.20.120.1530">
    <property type="match status" value="11"/>
</dbReference>
<dbReference type="GO" id="GO:0005886">
    <property type="term" value="C:plasma membrane"/>
    <property type="evidence" value="ECO:0007669"/>
    <property type="project" value="UniProtKB-SubCell"/>
</dbReference>
<dbReference type="InterPro" id="IPR004358">
    <property type="entry name" value="Sig_transdc_His_kin-like_C"/>
</dbReference>
<keyword evidence="7" id="KW-0812">Transmembrane</keyword>
<feature type="coiled-coil region" evidence="13">
    <location>
        <begin position="1927"/>
        <end position="1996"/>
    </location>
</feature>
<dbReference type="PROSITE" id="PS50885">
    <property type="entry name" value="HAMP"/>
    <property type="match status" value="19"/>
</dbReference>
<dbReference type="FunFam" id="3.30.565.10:FF:000010">
    <property type="entry name" value="Sensor histidine kinase RcsC"/>
    <property type="match status" value="1"/>
</dbReference>
<feature type="domain" description="Histidine kinase" evidence="15">
    <location>
        <begin position="2006"/>
        <end position="2247"/>
    </location>
</feature>
<dbReference type="SMART" id="SM00387">
    <property type="entry name" value="HATPase_c"/>
    <property type="match status" value="1"/>
</dbReference>
<sequence length="2451" mass="261450">MESGATARAKDARAKGGRSRSNGTTEVDTAALNRLLAALVTMRDGNFRRRLTVSGDGVMSEIAAVFNEVADRNLHLTGELTRVRRMVGREGKLTERLETGASEGSWAVAIDAANELVDDLARPVSEVGRVLSAVAEGDLDQRMELRSHSTDPQDGTVRPLRGEFLKVARTVNSLVDQLSAFTDEVTRVALEVGTEGKLGGQAQVRGMSGSWKDLTDSVNTMAYRLTAQVRDIALVTTAVAKGDLSQKVTVHVAGEMLELKNTVNTMVDQLQSFSSEVTRVAREVGTEGELGGQATVPGVAGVWKDLTDSVNTMAGNLTSQVRGIAEVTTAVANGDLSQKVTVSARGEVAQLAETINQMTETLRTFADEVTRVASEVGAEGLLGGQAQVPGAAGTWKDLTDSVNTAFRNLTGQVRDIAQVTTAVASGDLSQKVTVDVAGEMLELKNTVNTMVAQLQSFGSEVTRVAREVGVEGRLGGQAEVPGAAGTWKDLTDSVNTAFRNLTGQVRDIAQVTTAVANGDLSQKVTVDVAGEMLELKNTVNTMVAQLSSFADQVTRMARDVGTEGRLGGQARVDGVSGTWKELTDSVNFMAGNLTSQVRQIAQVTTAVARGDLSQKIDVDARGEILELKNTINTMVDQLSAFAEQVTRVAREVGTDGRLGGQAQVPGVAGVWRDLTDSVNGMAENLTGQVRNIAQVATAVARGDLSQKIDVDARGEILELKNTLNTMVDQLSNFAEQVTRVAREVGTEGILGGQAEVQGVSGTWKDLTQSVNFMANNLTSQVRNIAEVTTAVAKGDLSKKITVDAKGEILELVTTVNTMVDQLSDFADEVTRVAREVGTEGVLGGQARVRGVTGIWKDLSDNVNLMANNLTNQVRNIARVSSAVANGDLTKNVTVEARGEVAELADTVNTMVRTLSSFADEVTRVAREVGTDGRLGGQAHVPGVSGTWKDLTESVNSMASNLTGQVRQIATVTTAIAKGDLTRKIDIDARGEILELKTTINTMVDQLSSFADEVTRVASEVGAEGLLGGQAQVPGAAGTWKDLTDSVNTAFRNLTGQVRDIAQVTTAVASGDLSQKVTVDVAGEMLELKNTVNTMVAQLQSFGSEVTRVAREVGVEGRLGGQAEVPGAAGTWKDLTDSVNTAFRNLTGQVRDIAQVTTAVANGDLSQKVTVDVAGEMLELKNTVNTMVAQLSSFADQVTRMARDVGTEGRLGGQARVDGVSGTWKELTDSVNFMAGNLTSQVRQIAQVTTAVARGDLSQKIDVDARGEILELKNTINTMVDQLSAFAEQVTRVAREVGTDGRLGGQAQVPGVAGVWRDLTDSVNGMAENLTGQVRNIAQVATAVARGDLSQKIDVDARGEILELKNTLNTMVDQLSNFAEQVTRVAREVGTEGILGGQAEVQGVSGTWKDLTQSVNFMANNLTSQVRNIAEVTTAVAKGDLSKKITVDAKGEILELVTTVNTMVDQLSDFADEVTRVAREVGTEGVLGGQARVRGVTGIWKDLSDNVNLMANNLTNQVRNIARVSSAVANGDLTKNVTVEARGEVAELADTVNTMVRTLSSFADEVTRVAREVGTDGRLGGQAHVPGVSGTWKDLTESVNSMASNLTGQVRQIATVTTAIAKGDLTRKIDIDARGEILELKTTINTMVDQLSSFAEEVTRVAREVGTDGQLGGQARVRDVDGTWRDLTESVNEMAGNLTRQVRAIAAVATAVTRGDLNLKIDVDAAGEIQVLQDNINTMIANLRDTTLANEEQDWLKGNLARISGLMQGRRDLDDVASLIMSELTPVVSAQHGAFFLAMATGSSSDVSSGGETYELVMRGSYGYSAGLMPTSFRPGETLIGTAAEEKRTIQVNVPPGYLKISSGLGEASPAYVIVLPVLFEGKVLGVIELASFQPFTQIQRDFLNQIAEMIATSVNTISVNTKTEVLLKQSQELTEQLRERSAELENRQKALQSSNAELEDKAELLAQQNRDIEVKNTEIEEARQVLEERAEQLAVSMRYKSEFLANMSHELRTPLNSLLILAKLLADNADANLSPKQVEFAETIHGAGSDLLQLINDILDLSKVEAGKMDVSPTRIALVQLVDYVEATFRPLTAEKGLDFSVRVSPELPATLHTDEQRLLQVLRNLLSNAVKFTDSGAVELVIRPAGADVPQSIREQLLEAGTLRDADADLIAFSVTDTGIGIAAGKMRVIFEAFKQADGTTSRKYGGTGLGLSISREIARLLGGEIHAASEPGRGSTFTLYLPLHVAEPSSPSYAQLPPEPDAQEPQSGGAGHVVQAPPRQPAPQAGPAALFRRRRKALAAGEAEGRSPGEQAVEEAVDERRVFAFDGEKVLIVDDDIRNVFALTSVLEQHGLSVLYAENGREGIEVLEQHDDVTVVLMDIMMPEMDGYATTTAIRRMPQFAGLPIIALTAKAMKGDREKAIESGASDYVTKPVDPDHLLSVMEQWMHAK</sequence>
<feature type="domain" description="HAMP" evidence="17">
    <location>
        <begin position="959"/>
        <end position="1011"/>
    </location>
</feature>
<evidence type="ECO:0000256" key="13">
    <source>
        <dbReference type="SAM" id="Coils"/>
    </source>
</evidence>
<feature type="domain" description="HAMP" evidence="17">
    <location>
        <begin position="775"/>
        <end position="827"/>
    </location>
</feature>
<evidence type="ECO:0000256" key="7">
    <source>
        <dbReference type="ARBA" id="ARBA00022692"/>
    </source>
</evidence>
<evidence type="ECO:0000256" key="14">
    <source>
        <dbReference type="SAM" id="MobiDB-lite"/>
    </source>
</evidence>
<feature type="domain" description="HAMP" evidence="17">
    <location>
        <begin position="683"/>
        <end position="735"/>
    </location>
</feature>
<dbReference type="InterPro" id="IPR029016">
    <property type="entry name" value="GAF-like_dom_sf"/>
</dbReference>
<evidence type="ECO:0000259" key="16">
    <source>
        <dbReference type="PROSITE" id="PS50110"/>
    </source>
</evidence>
<dbReference type="PRINTS" id="PR00344">
    <property type="entry name" value="BCTRLSENSOR"/>
</dbReference>
<dbReference type="InterPro" id="IPR003594">
    <property type="entry name" value="HATPase_dom"/>
</dbReference>
<dbReference type="InterPro" id="IPR003018">
    <property type="entry name" value="GAF"/>
</dbReference>
<reference evidence="18 19" key="1">
    <citation type="submission" date="2020-08" db="EMBL/GenBank/DDBJ databases">
        <title>A novel species.</title>
        <authorList>
            <person name="Gao J."/>
        </authorList>
    </citation>
    <scope>NUCLEOTIDE SEQUENCE [LARGE SCALE GENOMIC DNA]</scope>
    <source>
        <strain evidence="18 19">CRPJ-33</strain>
    </source>
</reference>
<dbReference type="Pfam" id="PF13185">
    <property type="entry name" value="GAF_2"/>
    <property type="match status" value="1"/>
</dbReference>
<dbReference type="SUPFAM" id="SSF47384">
    <property type="entry name" value="Homodimeric domain of signal transducing histidine kinase"/>
    <property type="match status" value="1"/>
</dbReference>
<protein>
    <recommendedName>
        <fullName evidence="11">Circadian input-output histidine kinase CikA</fullName>
        <ecNumber evidence="4">2.7.13.3</ecNumber>
    </recommendedName>
</protein>